<dbReference type="PANTHER" id="PTHR23111:SF23">
    <property type="entry name" value="RAN BP2_NZF ZINC FINGER-LIKE SUPERFAMILY PROTEIN"/>
    <property type="match status" value="1"/>
</dbReference>
<dbReference type="Gene3D" id="4.10.1060.10">
    <property type="entry name" value="Zinc finger, RanBP2-type"/>
    <property type="match status" value="3"/>
</dbReference>
<feature type="region of interest" description="Disordered" evidence="4">
    <location>
        <begin position="302"/>
        <end position="330"/>
    </location>
</feature>
<evidence type="ECO:0000313" key="6">
    <source>
        <dbReference type="RefSeq" id="XP_018837830.1"/>
    </source>
</evidence>
<keyword evidence="2" id="KW-0863">Zinc-finger</keyword>
<dbReference type="SMART" id="SM00547">
    <property type="entry name" value="ZnF_RBZ"/>
    <property type="match status" value="3"/>
</dbReference>
<keyword evidence="5" id="KW-1185">Reference proteome</keyword>
<reference evidence="6" key="1">
    <citation type="submission" date="2025-08" db="UniProtKB">
        <authorList>
            <consortium name="RefSeq"/>
        </authorList>
    </citation>
    <scope>IDENTIFICATION</scope>
    <source>
        <tissue evidence="6">Leaves</tissue>
    </source>
</reference>
<dbReference type="KEGG" id="jre:109003935"/>
<dbReference type="GO" id="GO:0008270">
    <property type="term" value="F:zinc ion binding"/>
    <property type="evidence" value="ECO:0007669"/>
    <property type="project" value="UniProtKB-KW"/>
</dbReference>
<dbReference type="Proteomes" id="UP000235220">
    <property type="component" value="Chromosome 13"/>
</dbReference>
<dbReference type="GO" id="GO:0005737">
    <property type="term" value="C:cytoplasm"/>
    <property type="evidence" value="ECO:0000318"/>
    <property type="project" value="GO_Central"/>
</dbReference>
<dbReference type="GO" id="GO:0003729">
    <property type="term" value="F:mRNA binding"/>
    <property type="evidence" value="ECO:0000318"/>
    <property type="project" value="GO_Central"/>
</dbReference>
<dbReference type="AlphaFoldDB" id="A0A2I4G1S3"/>
<feature type="compositionally biased region" description="Basic and acidic residues" evidence="4">
    <location>
        <begin position="321"/>
        <end position="330"/>
    </location>
</feature>
<evidence type="ECO:0000256" key="4">
    <source>
        <dbReference type="SAM" id="MobiDB-lite"/>
    </source>
</evidence>
<dbReference type="PANTHER" id="PTHR23111">
    <property type="entry name" value="ZINC FINGER PROTEIN"/>
    <property type="match status" value="1"/>
</dbReference>
<evidence type="ECO:0000256" key="2">
    <source>
        <dbReference type="ARBA" id="ARBA00022771"/>
    </source>
</evidence>
<gene>
    <name evidence="6" type="primary">LOC109003935</name>
</gene>
<dbReference type="PROSITE" id="PS01358">
    <property type="entry name" value="ZF_RANBP2_1"/>
    <property type="match status" value="3"/>
</dbReference>
<keyword evidence="3" id="KW-0862">Zinc</keyword>
<name>A0A2I4G1S3_JUGRE</name>
<keyword evidence="1" id="KW-0479">Metal-binding</keyword>
<evidence type="ECO:0000313" key="5">
    <source>
        <dbReference type="Proteomes" id="UP000235220"/>
    </source>
</evidence>
<dbReference type="InterPro" id="IPR001876">
    <property type="entry name" value="Znf_RanBP2"/>
</dbReference>
<dbReference type="RefSeq" id="XP_018837830.1">
    <property type="nucleotide sequence ID" value="XM_018982285.2"/>
</dbReference>
<sequence>MLSYKIQVLNSIFKNEKIVKFAKRIEPALPDFSAKISLKLAPMHKLSPSGHGHLCSSLRNFFKGHKTLSSITLFSTCAEIIGPKSKLEFIINEVEELQSSKSTTQITQTAPETENSSILSLPTKPERMTVQISHPWPEWVDLMECLLKRGCIEGGRAPFGIGEAGDAKERNLIRTACLNFARDRYDLIRFLSRKDIQLIVGFGCPSIDRKVVNSGKRLRAHVGIDEGNVCSSCNLRGDCERAYVKARQDESGRTVDVMRILLTYGLDRITGTVENKLGSNRLLTESVRRLLKEMVEYSSTKELDSDLPKATPLKRAASAQDHSRPPEKAHINVPMKQGDWICPKCSFMNFAKNIKCLRCDGLFHERLKQLREVQDHLPLKKGDWICDKCNFLNFAKNTRCLQCKENPPKRQLNPGEWECDSCNYINFRRNIVCLKCDFRLPKAFNASNPSNQPQQDNGGYCNKSEMSFIRAKANVNDQASVGRNRKSTEMGSNIWRFVDDSSDYVNKREMSIVRAKANVNYQASVGRNRKSRETGSNMWRFVDDSNDYACSSACKDDSGFLDFPISGGKSDLSQDEQRRERWKLEMLQSRKGTITASPEDDEFGSANFPRKLDFPESTDEEDLAEWFGHED</sequence>
<dbReference type="OrthoDB" id="448399at2759"/>
<dbReference type="Gramene" id="Jr13_22470_p1">
    <property type="protein sequence ID" value="cds.Jr13_22470_p1"/>
    <property type="gene ID" value="Jr13_22470"/>
</dbReference>
<dbReference type="PROSITE" id="PS50199">
    <property type="entry name" value="ZF_RANBP2_2"/>
    <property type="match status" value="3"/>
</dbReference>
<dbReference type="InterPro" id="IPR036443">
    <property type="entry name" value="Znf_RanBP2_sf"/>
</dbReference>
<dbReference type="SUPFAM" id="SSF90209">
    <property type="entry name" value="Ran binding protein zinc finger-like"/>
    <property type="match status" value="2"/>
</dbReference>
<protein>
    <submittedName>
        <fullName evidence="6">Zinc finger protein VAR3, chloroplastic-like</fullName>
    </submittedName>
</protein>
<accession>A0A2I4G1S3</accession>
<dbReference type="GeneID" id="109003935"/>
<proteinExistence type="predicted"/>
<organism evidence="5 6">
    <name type="scientific">Juglans regia</name>
    <name type="common">English walnut</name>
    <dbReference type="NCBI Taxonomy" id="51240"/>
    <lineage>
        <taxon>Eukaryota</taxon>
        <taxon>Viridiplantae</taxon>
        <taxon>Streptophyta</taxon>
        <taxon>Embryophyta</taxon>
        <taxon>Tracheophyta</taxon>
        <taxon>Spermatophyta</taxon>
        <taxon>Magnoliopsida</taxon>
        <taxon>eudicotyledons</taxon>
        <taxon>Gunneridae</taxon>
        <taxon>Pentapetalae</taxon>
        <taxon>rosids</taxon>
        <taxon>fabids</taxon>
        <taxon>Fagales</taxon>
        <taxon>Juglandaceae</taxon>
        <taxon>Juglans</taxon>
    </lineage>
</organism>
<feature type="region of interest" description="Disordered" evidence="4">
    <location>
        <begin position="585"/>
        <end position="631"/>
    </location>
</feature>
<evidence type="ECO:0000256" key="3">
    <source>
        <dbReference type="ARBA" id="ARBA00022833"/>
    </source>
</evidence>
<dbReference type="Pfam" id="PF00641">
    <property type="entry name" value="Zn_ribbon_RanBP"/>
    <property type="match status" value="3"/>
</dbReference>
<dbReference type="FunCoup" id="A0A2I4G1S3">
    <property type="interactions" value="648"/>
</dbReference>
<evidence type="ECO:0000256" key="1">
    <source>
        <dbReference type="ARBA" id="ARBA00022723"/>
    </source>
</evidence>